<dbReference type="EMBL" id="JAUSRD010000012">
    <property type="protein sequence ID" value="MDP9895338.1"/>
    <property type="molecule type" value="Genomic_DNA"/>
</dbReference>
<evidence type="ECO:0008006" key="3">
    <source>
        <dbReference type="Google" id="ProtNLM"/>
    </source>
</evidence>
<dbReference type="AlphaFoldDB" id="A0AAW8D5L6"/>
<evidence type="ECO:0000313" key="1">
    <source>
        <dbReference type="EMBL" id="MDP9895338.1"/>
    </source>
</evidence>
<comment type="caution">
    <text evidence="1">The sequence shown here is derived from an EMBL/GenBank/DDBJ whole genome shotgun (WGS) entry which is preliminary data.</text>
</comment>
<dbReference type="RefSeq" id="WP_307686050.1">
    <property type="nucleotide sequence ID" value="NZ_JAUSRD010000012.1"/>
</dbReference>
<sequence>MSTAALLERPAARQAHAAESALALLDKHMEGVQIVQSSSAALPGEIEAGDLLRIDFDQHCFGCDGVYLLRTQNGWTGVRRITSTVRGPLIEERQRRTPLGSNVQILGRVLQVYAPRQSCFAEAFTQ</sequence>
<accession>A0AAW8D5L6</accession>
<dbReference type="Proteomes" id="UP001242045">
    <property type="component" value="Unassembled WGS sequence"/>
</dbReference>
<proteinExistence type="predicted"/>
<name>A0AAW8D5L6_9BURK</name>
<gene>
    <name evidence="1" type="ORF">J2W31_004463</name>
</gene>
<reference evidence="1" key="1">
    <citation type="submission" date="2023-07" db="EMBL/GenBank/DDBJ databases">
        <title>Sorghum-associated microbial communities from plants grown in Nebraska, USA.</title>
        <authorList>
            <person name="Schachtman D."/>
        </authorList>
    </citation>
    <scope>NUCLEOTIDE SEQUENCE</scope>
    <source>
        <strain evidence="1">DS3754</strain>
    </source>
</reference>
<evidence type="ECO:0000313" key="2">
    <source>
        <dbReference type="Proteomes" id="UP001242045"/>
    </source>
</evidence>
<protein>
    <recommendedName>
        <fullName evidence="3">Peptidase S24/S26A/S26B/S26C domain-containing protein</fullName>
    </recommendedName>
</protein>
<organism evidence="1 2">
    <name type="scientific">Variovorax boronicumulans</name>
    <dbReference type="NCBI Taxonomy" id="436515"/>
    <lineage>
        <taxon>Bacteria</taxon>
        <taxon>Pseudomonadati</taxon>
        <taxon>Pseudomonadota</taxon>
        <taxon>Betaproteobacteria</taxon>
        <taxon>Burkholderiales</taxon>
        <taxon>Comamonadaceae</taxon>
        <taxon>Variovorax</taxon>
    </lineage>
</organism>